<dbReference type="AlphaFoldDB" id="A0A7S2SU51"/>
<dbReference type="PANTHER" id="PTHR10434">
    <property type="entry name" value="1-ACYL-SN-GLYCEROL-3-PHOSPHATE ACYLTRANSFERASE"/>
    <property type="match status" value="1"/>
</dbReference>
<dbReference type="PANTHER" id="PTHR10434:SF11">
    <property type="entry name" value="1-ACYL-SN-GLYCEROL-3-PHOSPHATE ACYLTRANSFERASE"/>
    <property type="match status" value="1"/>
</dbReference>
<evidence type="ECO:0000256" key="2">
    <source>
        <dbReference type="ARBA" id="ARBA00023315"/>
    </source>
</evidence>
<dbReference type="GO" id="GO:0006654">
    <property type="term" value="P:phosphatidic acid biosynthetic process"/>
    <property type="evidence" value="ECO:0007669"/>
    <property type="project" value="TreeGrafter"/>
</dbReference>
<feature type="region of interest" description="Disordered" evidence="3">
    <location>
        <begin position="308"/>
        <end position="328"/>
    </location>
</feature>
<dbReference type="Pfam" id="PF01553">
    <property type="entry name" value="Acyltransferase"/>
    <property type="match status" value="1"/>
</dbReference>
<feature type="domain" description="Phospholipid/glycerol acyltransferase" evidence="5">
    <location>
        <begin position="138"/>
        <end position="250"/>
    </location>
</feature>
<evidence type="ECO:0000256" key="3">
    <source>
        <dbReference type="SAM" id="MobiDB-lite"/>
    </source>
</evidence>
<reference evidence="6" key="1">
    <citation type="submission" date="2021-01" db="EMBL/GenBank/DDBJ databases">
        <authorList>
            <person name="Corre E."/>
            <person name="Pelletier E."/>
            <person name="Niang G."/>
            <person name="Scheremetjew M."/>
            <person name="Finn R."/>
            <person name="Kale V."/>
            <person name="Holt S."/>
            <person name="Cochrane G."/>
            <person name="Meng A."/>
            <person name="Brown T."/>
            <person name="Cohen L."/>
        </authorList>
    </citation>
    <scope>NUCLEOTIDE SEQUENCE</scope>
    <source>
        <strain evidence="6">CCMP1243</strain>
    </source>
</reference>
<sequence>MTPCRPRPGPEGTAGPLLASPGRGLEGAMSLLVVLGYVVAVLLFLCFGVAPVFVWAEERRQFDDMSLFRTIVVVQVWILLTSIEAARLGALRTFFGVDVRLEAHTSCRTIALFILRTFFDGYEVLGEEHLSAARGRPVVVVANHQSMMDVAAIFTLHLKAAWVAKTTVFWIPGVGWLMALAGYVPVSRRDKASIKQMYSTCTTRIEEDWSLILFPQGTRNRRKILPFKDGAYNLASDLGVPILPVTICIPSDIWKNGTKIVSTAHPLVMDTRDKAKVKADTFRVILTPLAKANGDDMARPGVLLAKKKADYKGGGSEPEEPSRVGGGR</sequence>
<keyword evidence="4" id="KW-0812">Transmembrane</keyword>
<feature type="transmembrane region" description="Helical" evidence="4">
    <location>
        <begin position="28"/>
        <end position="55"/>
    </location>
</feature>
<feature type="transmembrane region" description="Helical" evidence="4">
    <location>
        <begin position="67"/>
        <end position="86"/>
    </location>
</feature>
<gene>
    <name evidence="6" type="ORF">RMAR1173_LOCUS20680</name>
</gene>
<keyword evidence="4" id="KW-1133">Transmembrane helix</keyword>
<feature type="transmembrane region" description="Helical" evidence="4">
    <location>
        <begin position="168"/>
        <end position="186"/>
    </location>
</feature>
<evidence type="ECO:0000256" key="4">
    <source>
        <dbReference type="SAM" id="Phobius"/>
    </source>
</evidence>
<dbReference type="CDD" id="cd07989">
    <property type="entry name" value="LPLAT_AGPAT-like"/>
    <property type="match status" value="1"/>
</dbReference>
<dbReference type="SMART" id="SM00563">
    <property type="entry name" value="PlsC"/>
    <property type="match status" value="1"/>
</dbReference>
<evidence type="ECO:0000259" key="5">
    <source>
        <dbReference type="SMART" id="SM00563"/>
    </source>
</evidence>
<dbReference type="GO" id="GO:0003841">
    <property type="term" value="F:1-acylglycerol-3-phosphate O-acyltransferase activity"/>
    <property type="evidence" value="ECO:0007669"/>
    <property type="project" value="TreeGrafter"/>
</dbReference>
<name>A0A7S2SU51_9STRA</name>
<keyword evidence="2" id="KW-0012">Acyltransferase</keyword>
<proteinExistence type="predicted"/>
<organism evidence="6">
    <name type="scientific">Rhizochromulina marina</name>
    <dbReference type="NCBI Taxonomy" id="1034831"/>
    <lineage>
        <taxon>Eukaryota</taxon>
        <taxon>Sar</taxon>
        <taxon>Stramenopiles</taxon>
        <taxon>Ochrophyta</taxon>
        <taxon>Dictyochophyceae</taxon>
        <taxon>Rhizochromulinales</taxon>
        <taxon>Rhizochromulina</taxon>
    </lineage>
</organism>
<dbReference type="SUPFAM" id="SSF69593">
    <property type="entry name" value="Glycerol-3-phosphate (1)-acyltransferase"/>
    <property type="match status" value="1"/>
</dbReference>
<evidence type="ECO:0000256" key="1">
    <source>
        <dbReference type="ARBA" id="ARBA00022679"/>
    </source>
</evidence>
<accession>A0A7S2SU51</accession>
<keyword evidence="4" id="KW-0472">Membrane</keyword>
<protein>
    <recommendedName>
        <fullName evidence="5">Phospholipid/glycerol acyltransferase domain-containing protein</fullName>
    </recommendedName>
</protein>
<evidence type="ECO:0000313" key="6">
    <source>
        <dbReference type="EMBL" id="CAD9709687.1"/>
    </source>
</evidence>
<dbReference type="InterPro" id="IPR002123">
    <property type="entry name" value="Plipid/glycerol_acylTrfase"/>
</dbReference>
<dbReference type="EMBL" id="HBHJ01031300">
    <property type="protein sequence ID" value="CAD9709687.1"/>
    <property type="molecule type" value="Transcribed_RNA"/>
</dbReference>
<keyword evidence="1" id="KW-0808">Transferase</keyword>